<keyword evidence="2" id="KW-1185">Reference proteome</keyword>
<protein>
    <submittedName>
        <fullName evidence="1">Uncharacterized protein</fullName>
    </submittedName>
</protein>
<dbReference type="EMBL" id="VYZN01002678">
    <property type="protein sequence ID" value="KAE9521576.1"/>
    <property type="molecule type" value="Genomic_DNA"/>
</dbReference>
<evidence type="ECO:0000313" key="2">
    <source>
        <dbReference type="Proteomes" id="UP000475862"/>
    </source>
</evidence>
<proteinExistence type="predicted"/>
<name>A0A6G0ST74_APHGL</name>
<evidence type="ECO:0000313" key="1">
    <source>
        <dbReference type="EMBL" id="KAE9521576.1"/>
    </source>
</evidence>
<dbReference type="Proteomes" id="UP000475862">
    <property type="component" value="Unassembled WGS sequence"/>
</dbReference>
<gene>
    <name evidence="1" type="ORF">AGLY_018040</name>
</gene>
<dbReference type="AlphaFoldDB" id="A0A6G0ST74"/>
<organism evidence="1 2">
    <name type="scientific">Aphis glycines</name>
    <name type="common">Soybean aphid</name>
    <dbReference type="NCBI Taxonomy" id="307491"/>
    <lineage>
        <taxon>Eukaryota</taxon>
        <taxon>Metazoa</taxon>
        <taxon>Ecdysozoa</taxon>
        <taxon>Arthropoda</taxon>
        <taxon>Hexapoda</taxon>
        <taxon>Insecta</taxon>
        <taxon>Pterygota</taxon>
        <taxon>Neoptera</taxon>
        <taxon>Paraneoptera</taxon>
        <taxon>Hemiptera</taxon>
        <taxon>Sternorrhyncha</taxon>
        <taxon>Aphidomorpha</taxon>
        <taxon>Aphidoidea</taxon>
        <taxon>Aphididae</taxon>
        <taxon>Aphidini</taxon>
        <taxon>Aphis</taxon>
        <taxon>Aphis</taxon>
    </lineage>
</organism>
<reference evidence="1 2" key="1">
    <citation type="submission" date="2019-08" db="EMBL/GenBank/DDBJ databases">
        <title>The genome of the soybean aphid Biotype 1, its phylome, world population structure and adaptation to the North American continent.</title>
        <authorList>
            <person name="Giordano R."/>
            <person name="Donthu R.K."/>
            <person name="Hernandez A.G."/>
            <person name="Wright C.L."/>
            <person name="Zimin A.V."/>
        </authorList>
    </citation>
    <scope>NUCLEOTIDE SEQUENCE [LARGE SCALE GENOMIC DNA]</scope>
    <source>
        <tissue evidence="1">Whole aphids</tissue>
    </source>
</reference>
<sequence length="294" mass="34578">IIIMEELNNINSKKDPFEEAERNFKFKLQPSLKKILLANFKFLDGHKKQLTMVIEYYKNLYSNKFELNQTPDSNHIVNKNKPSQKINNSKEHRIKNKFDEKQVLNINLPEEKKTTEQNISEWINRKYNAKNNENDTNSVMYKKQDLIKNILDNQTVSVKLCNQIFNEEDPDNIEFNEEFNNVTSDITCFCGIHTKKIKEKKLFKGSVQQTNTVKNYFTLAKKGNVEPTPTHESTKLKVIPCTSTKQIQDSSKWINIKYSRSERAKRAREQILINCGEKQLLITNYFEIVDKITM</sequence>
<feature type="non-terminal residue" evidence="1">
    <location>
        <position position="1"/>
    </location>
</feature>
<accession>A0A6G0ST74</accession>
<comment type="caution">
    <text evidence="1">The sequence shown here is derived from an EMBL/GenBank/DDBJ whole genome shotgun (WGS) entry which is preliminary data.</text>
</comment>